<accession>A0AAD2PW98</accession>
<dbReference type="AlphaFoldDB" id="A0AAD2PW98"/>
<organism evidence="1 2">
    <name type="scientific">Cylindrotheca closterium</name>
    <dbReference type="NCBI Taxonomy" id="2856"/>
    <lineage>
        <taxon>Eukaryota</taxon>
        <taxon>Sar</taxon>
        <taxon>Stramenopiles</taxon>
        <taxon>Ochrophyta</taxon>
        <taxon>Bacillariophyta</taxon>
        <taxon>Bacillariophyceae</taxon>
        <taxon>Bacillariophycidae</taxon>
        <taxon>Bacillariales</taxon>
        <taxon>Bacillariaceae</taxon>
        <taxon>Cylindrotheca</taxon>
    </lineage>
</organism>
<proteinExistence type="predicted"/>
<protein>
    <submittedName>
        <fullName evidence="1">Uncharacterized protein</fullName>
    </submittedName>
</protein>
<gene>
    <name evidence="1" type="ORF">CYCCA115_LOCUS18185</name>
</gene>
<name>A0AAD2PW98_9STRA</name>
<evidence type="ECO:0000313" key="2">
    <source>
        <dbReference type="Proteomes" id="UP001295423"/>
    </source>
</evidence>
<sequence>MSNVSLFKAYGDGEPPPYYSFNPKYTSDEKFGQGRIKSACSEVKNNSLKLTGNAEKDPLAGLHCMGILDLVNHDNIKDVIMVVPFQGTKKLREKIEALTSSCSTMNRLKYVKQKVLVVTGAKVEPVNRRVIKDPDGVKMYFSFG</sequence>
<dbReference type="Proteomes" id="UP001295423">
    <property type="component" value="Unassembled WGS sequence"/>
</dbReference>
<comment type="caution">
    <text evidence="1">The sequence shown here is derived from an EMBL/GenBank/DDBJ whole genome shotgun (WGS) entry which is preliminary data.</text>
</comment>
<evidence type="ECO:0000313" key="1">
    <source>
        <dbReference type="EMBL" id="CAJ1959766.1"/>
    </source>
</evidence>
<keyword evidence="2" id="KW-1185">Reference proteome</keyword>
<dbReference type="EMBL" id="CAKOGP040002019">
    <property type="protein sequence ID" value="CAJ1959766.1"/>
    <property type="molecule type" value="Genomic_DNA"/>
</dbReference>
<reference evidence="1" key="1">
    <citation type="submission" date="2023-08" db="EMBL/GenBank/DDBJ databases">
        <authorList>
            <person name="Audoor S."/>
            <person name="Bilcke G."/>
        </authorList>
    </citation>
    <scope>NUCLEOTIDE SEQUENCE</scope>
</reference>